<gene>
    <name evidence="8" type="ORF">C823_03718</name>
</gene>
<dbReference type="Pfam" id="PF00962">
    <property type="entry name" value="A_deaminase"/>
    <property type="match status" value="1"/>
</dbReference>
<evidence type="ECO:0000256" key="1">
    <source>
        <dbReference type="ARBA" id="ARBA00001947"/>
    </source>
</evidence>
<keyword evidence="6" id="KW-0862">Zinc</keyword>
<dbReference type="PATRIC" id="fig|1235802.3.peg.3922"/>
<dbReference type="Proteomes" id="UP000012589">
    <property type="component" value="Unassembled WGS sequence"/>
</dbReference>
<evidence type="ECO:0000256" key="3">
    <source>
        <dbReference type="ARBA" id="ARBA00012784"/>
    </source>
</evidence>
<dbReference type="InterPro" id="IPR001365">
    <property type="entry name" value="A_deaminase_dom"/>
</dbReference>
<dbReference type="GO" id="GO:0005829">
    <property type="term" value="C:cytosol"/>
    <property type="evidence" value="ECO:0007669"/>
    <property type="project" value="TreeGrafter"/>
</dbReference>
<dbReference type="GO" id="GO:0046103">
    <property type="term" value="P:inosine biosynthetic process"/>
    <property type="evidence" value="ECO:0007669"/>
    <property type="project" value="TreeGrafter"/>
</dbReference>
<dbReference type="AlphaFoldDB" id="N2AF47"/>
<keyword evidence="5" id="KW-0378">Hydrolase</keyword>
<evidence type="ECO:0000313" key="8">
    <source>
        <dbReference type="EMBL" id="EMZ23004.1"/>
    </source>
</evidence>
<dbReference type="GO" id="GO:0046872">
    <property type="term" value="F:metal ion binding"/>
    <property type="evidence" value="ECO:0007669"/>
    <property type="project" value="UniProtKB-KW"/>
</dbReference>
<protein>
    <recommendedName>
        <fullName evidence="3">adenosine deaminase</fullName>
        <ecNumber evidence="3">3.5.4.4</ecNumber>
    </recommendedName>
</protein>
<evidence type="ECO:0000256" key="6">
    <source>
        <dbReference type="ARBA" id="ARBA00022833"/>
    </source>
</evidence>
<dbReference type="EMBL" id="AQFT01000113">
    <property type="protein sequence ID" value="EMZ23004.1"/>
    <property type="molecule type" value="Genomic_DNA"/>
</dbReference>
<dbReference type="OrthoDB" id="8772092at2"/>
<evidence type="ECO:0000313" key="9">
    <source>
        <dbReference type="Proteomes" id="UP000012589"/>
    </source>
</evidence>
<evidence type="ECO:0000256" key="2">
    <source>
        <dbReference type="ARBA" id="ARBA00006676"/>
    </source>
</evidence>
<dbReference type="GO" id="GO:0043103">
    <property type="term" value="P:hypoxanthine salvage"/>
    <property type="evidence" value="ECO:0007669"/>
    <property type="project" value="TreeGrafter"/>
</dbReference>
<dbReference type="HOGENOM" id="CLU_015764_0_0_9"/>
<keyword evidence="4" id="KW-0479">Metal-binding</keyword>
<dbReference type="Gene3D" id="3.20.20.140">
    <property type="entry name" value="Metal-dependent hydrolases"/>
    <property type="match status" value="2"/>
</dbReference>
<organism evidence="8 9">
    <name type="scientific">Eubacterium plexicaudatum ASF492</name>
    <dbReference type="NCBI Taxonomy" id="1235802"/>
    <lineage>
        <taxon>Bacteria</taxon>
        <taxon>Bacillati</taxon>
        <taxon>Bacillota</taxon>
        <taxon>Clostridia</taxon>
        <taxon>Eubacteriales</taxon>
        <taxon>Eubacteriaceae</taxon>
        <taxon>Eubacterium</taxon>
    </lineage>
</organism>
<dbReference type="EC" id="3.5.4.4" evidence="3"/>
<comment type="cofactor">
    <cofactor evidence="1">
        <name>Zn(2+)</name>
        <dbReference type="ChEBI" id="CHEBI:29105"/>
    </cofactor>
</comment>
<accession>N2AF47</accession>
<feature type="domain" description="Adenosine deaminase" evidence="7">
    <location>
        <begin position="762"/>
        <end position="836"/>
    </location>
</feature>
<dbReference type="GO" id="GO:0006154">
    <property type="term" value="P:adenosine catabolic process"/>
    <property type="evidence" value="ECO:0007669"/>
    <property type="project" value="TreeGrafter"/>
</dbReference>
<name>N2AF47_9FIRM</name>
<dbReference type="InterPro" id="IPR032466">
    <property type="entry name" value="Metal_Hydrolase"/>
</dbReference>
<comment type="similarity">
    <text evidence="2">Belongs to the metallo-dependent hydrolases superfamily. Adenosine and AMP deaminases family.</text>
</comment>
<evidence type="ECO:0000256" key="5">
    <source>
        <dbReference type="ARBA" id="ARBA00022801"/>
    </source>
</evidence>
<keyword evidence="9" id="KW-1185">Reference proteome</keyword>
<dbReference type="GO" id="GO:0004000">
    <property type="term" value="F:adenosine deaminase activity"/>
    <property type="evidence" value="ECO:0007669"/>
    <property type="project" value="UniProtKB-ARBA"/>
</dbReference>
<dbReference type="SUPFAM" id="SSF51556">
    <property type="entry name" value="Metallo-dependent hydrolases"/>
    <property type="match status" value="1"/>
</dbReference>
<evidence type="ECO:0000259" key="7">
    <source>
        <dbReference type="Pfam" id="PF00962"/>
    </source>
</evidence>
<proteinExistence type="inferred from homology"/>
<evidence type="ECO:0000256" key="4">
    <source>
        <dbReference type="ARBA" id="ARBA00022723"/>
    </source>
</evidence>
<dbReference type="PANTHER" id="PTHR11409:SF43">
    <property type="entry name" value="ADENOSINE DEAMINASE"/>
    <property type="match status" value="1"/>
</dbReference>
<dbReference type="eggNOG" id="COG1816">
    <property type="taxonomic scope" value="Bacteria"/>
</dbReference>
<comment type="caution">
    <text evidence="8">The sequence shown here is derived from an EMBL/GenBank/DDBJ whole genome shotgun (WGS) entry which is preliminary data.</text>
</comment>
<sequence length="873" mass="103504">MDIERKNLEILFLKIPYYKIAGQYSEARIKHSYSYVDEELYMQYARSVFPNNSEDEQRNIYQKLRQDLKDNLEDLPNVFRLIMNAARKMLVYDGKEIMCRFDEMLRWREISFQLGQDFFTCAFLASHDLERGYQSKNFSWLPIIRSDDNRLHNILKRGMAENHFHLAGSTKVFELNWVCLMNLIDGRIHDFEKLPSALQIHHTDRVRSEGKKESFYAECQRAAFYRVYLFAILKENHMLIEQAEEIMKKLDRGRPIEGLVSEIQDLIIIVKYIYGARIDEKCILDYAFEKSMRDSNDRECFLLAGERRFLYECYKSAVSKGFTERQKNLFYSYLSIRTHFRGELIQINRQTGFANFSNYQDRKEIFIEGQTEYENELIRLALNETMRKQNIVSLEARICPKKSAVKLYEAIARNEKIIEEQKNRYGADKSQDPVLNKKHFRSVGDSIGYQNEMEKDKVIYVLHFPKIKDEEFCHGTPRNQNVRTATLKQTRSIVALLEKETWVNSKIRGIDACSNELYCRPEVFAQAFRYLLDMEFACRKEMYFRMDGEDYKGKLRATYHAGEDFLDIADGLRAIDEAVLFCGLKRGSRIGHGLALGISSYEYYKYKGYKLVIPKQVLLDDIAWMLQKAGETGCTIESRLKEELLERYYSLYEEIYRDNVQNLEKASVKDYYQSWKLRGDSPYIYRLDEAAFLKRMEKTAIWKFDRYERNDSVSDSIRRIGCYRNLYFSYHYNEKVRKTGNEQTDFKADERYAEFICQLQDKMIRKLVWEGIGIETNPSSNYLIGTIQKYEEHPILRFNARKLKHTEPNGCLNVSINTDDQGVFDTMLENEYALMALALKKAKDKKNQPQYDVEDIYEWIDYVRKMGMEQVFE</sequence>
<dbReference type="STRING" id="1235802.C823_03718"/>
<dbReference type="InterPro" id="IPR006330">
    <property type="entry name" value="Ado/ade_deaminase"/>
</dbReference>
<dbReference type="PANTHER" id="PTHR11409">
    <property type="entry name" value="ADENOSINE DEAMINASE"/>
    <property type="match status" value="1"/>
</dbReference>
<reference evidence="8 9" key="1">
    <citation type="journal article" date="2014" name="Genome Announc.">
        <title>Draft genome sequences of the altered schaedler flora, a defined bacterial community from gnotobiotic mice.</title>
        <authorList>
            <person name="Wannemuehler M.J."/>
            <person name="Overstreet A.M."/>
            <person name="Ward D.V."/>
            <person name="Phillips G.J."/>
        </authorList>
    </citation>
    <scope>NUCLEOTIDE SEQUENCE [LARGE SCALE GENOMIC DNA]</scope>
    <source>
        <strain evidence="8 9">ASF492</strain>
    </source>
</reference>